<dbReference type="PANTHER" id="PTHR37479">
    <property type="entry name" value="CELL DIVISION PROTEIN FTSL"/>
    <property type="match status" value="1"/>
</dbReference>
<keyword evidence="8" id="KW-0997">Cell inner membrane</keyword>
<comment type="subcellular location">
    <subcellularLocation>
        <location evidence="8">Cell inner membrane</location>
        <topology evidence="8">Single-pass type II membrane protein</topology>
    </subcellularLocation>
    <subcellularLocation>
        <location evidence="1">Cell membrane</location>
        <topology evidence="1">Single-pass type II membrane protein</topology>
    </subcellularLocation>
    <text evidence="8">Localizes to the division septum where it forms a ring structure.</text>
</comment>
<keyword evidence="11" id="KW-1185">Reference proteome</keyword>
<keyword evidence="5 8" id="KW-1133">Transmembrane helix</keyword>
<dbReference type="EMBL" id="PIPO01000002">
    <property type="protein sequence ID" value="RUO34056.1"/>
    <property type="molecule type" value="Genomic_DNA"/>
</dbReference>
<reference evidence="10 11" key="1">
    <citation type="journal article" date="2011" name="Front. Microbiol.">
        <title>Genomic signatures of strain selection and enhancement in Bacillus atrophaeus var. globigii, a historical biowarfare simulant.</title>
        <authorList>
            <person name="Gibbons H.S."/>
            <person name="Broomall S.M."/>
            <person name="McNew L.A."/>
            <person name="Daligault H."/>
            <person name="Chapman C."/>
            <person name="Bruce D."/>
            <person name="Karavis M."/>
            <person name="Krepps M."/>
            <person name="McGregor P.A."/>
            <person name="Hong C."/>
            <person name="Park K.H."/>
            <person name="Akmal A."/>
            <person name="Feldman A."/>
            <person name="Lin J.S."/>
            <person name="Chang W.E."/>
            <person name="Higgs B.W."/>
            <person name="Demirev P."/>
            <person name="Lindquist J."/>
            <person name="Liem A."/>
            <person name="Fochler E."/>
            <person name="Read T.D."/>
            <person name="Tapia R."/>
            <person name="Johnson S."/>
            <person name="Bishop-Lilly K.A."/>
            <person name="Detter C."/>
            <person name="Han C."/>
            <person name="Sozhamannan S."/>
            <person name="Rosenzweig C.N."/>
            <person name="Skowronski E.W."/>
        </authorList>
    </citation>
    <scope>NUCLEOTIDE SEQUENCE [LARGE SCALE GENOMIC DNA]</scope>
    <source>
        <strain evidence="10 11">Y4G10-17</strain>
    </source>
</reference>
<gene>
    <name evidence="8 10" type="primary">ftsL</name>
    <name evidence="10" type="ORF">CWE14_06325</name>
</gene>
<feature type="transmembrane region" description="Helical" evidence="8">
    <location>
        <begin position="21"/>
        <end position="41"/>
    </location>
</feature>
<evidence type="ECO:0000256" key="2">
    <source>
        <dbReference type="ARBA" id="ARBA00022475"/>
    </source>
</evidence>
<comment type="function">
    <text evidence="8">Essential cell division protein. May link together the upstream cell division proteins, which are predominantly cytoplasmic, with the downstream cell division proteins, which are predominantly periplasmic.</text>
</comment>
<sequence length="105" mass="12182">MSRLQQSTLLHVIRQDLGRHLGLLTLTALTVATSLGVIYLTHLNRELVADREELLQQRDALDVEWRHLVIEQTALAEHSRIEQLATRNLSMQRPKDDQEVLVPWR</sequence>
<dbReference type="RefSeq" id="WP_126798590.1">
    <property type="nucleotide sequence ID" value="NZ_PIPO01000002.1"/>
</dbReference>
<proteinExistence type="inferred from homology"/>
<dbReference type="Pfam" id="PF04999">
    <property type="entry name" value="FtsL"/>
    <property type="match status" value="1"/>
</dbReference>
<dbReference type="HAMAP" id="MF_00910">
    <property type="entry name" value="FtsL"/>
    <property type="match status" value="1"/>
</dbReference>
<comment type="similarity">
    <text evidence="8">Belongs to the FtsL family.</text>
</comment>
<dbReference type="Proteomes" id="UP000287823">
    <property type="component" value="Unassembled WGS sequence"/>
</dbReference>
<comment type="subunit">
    <text evidence="8">Part of a complex composed of FtsB, FtsL and FtsQ.</text>
</comment>
<evidence type="ECO:0000256" key="5">
    <source>
        <dbReference type="ARBA" id="ARBA00022989"/>
    </source>
</evidence>
<evidence type="ECO:0000256" key="7">
    <source>
        <dbReference type="ARBA" id="ARBA00023306"/>
    </source>
</evidence>
<evidence type="ECO:0000313" key="10">
    <source>
        <dbReference type="EMBL" id="RUO34056.1"/>
    </source>
</evidence>
<organism evidence="10 11">
    <name type="scientific">Aliidiomarina soli</name>
    <dbReference type="NCBI Taxonomy" id="1928574"/>
    <lineage>
        <taxon>Bacteria</taxon>
        <taxon>Pseudomonadati</taxon>
        <taxon>Pseudomonadota</taxon>
        <taxon>Gammaproteobacteria</taxon>
        <taxon>Alteromonadales</taxon>
        <taxon>Idiomarinaceae</taxon>
        <taxon>Aliidiomarina</taxon>
    </lineage>
</organism>
<keyword evidence="4 8" id="KW-0812">Transmembrane</keyword>
<dbReference type="NCBIfam" id="TIGR02209">
    <property type="entry name" value="ftsL_broad"/>
    <property type="match status" value="1"/>
</dbReference>
<evidence type="ECO:0000256" key="3">
    <source>
        <dbReference type="ARBA" id="ARBA00022618"/>
    </source>
</evidence>
<evidence type="ECO:0000256" key="9">
    <source>
        <dbReference type="NCBIfam" id="TIGR02209"/>
    </source>
</evidence>
<name>A0A432WJR9_9GAMM</name>
<protein>
    <recommendedName>
        <fullName evidence="8 9">Cell division protein FtsL</fullName>
    </recommendedName>
</protein>
<dbReference type="PANTHER" id="PTHR37479:SF1">
    <property type="entry name" value="CELL DIVISION PROTEIN FTSL"/>
    <property type="match status" value="1"/>
</dbReference>
<keyword evidence="6 8" id="KW-0472">Membrane</keyword>
<evidence type="ECO:0000256" key="4">
    <source>
        <dbReference type="ARBA" id="ARBA00022692"/>
    </source>
</evidence>
<evidence type="ECO:0000256" key="6">
    <source>
        <dbReference type="ARBA" id="ARBA00023136"/>
    </source>
</evidence>
<dbReference type="GO" id="GO:0005886">
    <property type="term" value="C:plasma membrane"/>
    <property type="evidence" value="ECO:0007669"/>
    <property type="project" value="UniProtKB-SubCell"/>
</dbReference>
<comment type="caution">
    <text evidence="10">The sequence shown here is derived from an EMBL/GenBank/DDBJ whole genome shotgun (WGS) entry which is preliminary data.</text>
</comment>
<accession>A0A432WJR9</accession>
<evidence type="ECO:0000256" key="1">
    <source>
        <dbReference type="ARBA" id="ARBA00004401"/>
    </source>
</evidence>
<dbReference type="AlphaFoldDB" id="A0A432WJR9"/>
<keyword evidence="2 8" id="KW-1003">Cell membrane</keyword>
<dbReference type="GO" id="GO:0032153">
    <property type="term" value="C:cell division site"/>
    <property type="evidence" value="ECO:0007669"/>
    <property type="project" value="UniProtKB-UniRule"/>
</dbReference>
<evidence type="ECO:0000313" key="11">
    <source>
        <dbReference type="Proteomes" id="UP000287823"/>
    </source>
</evidence>
<keyword evidence="3 8" id="KW-0132">Cell division</keyword>
<dbReference type="GO" id="GO:0043093">
    <property type="term" value="P:FtsZ-dependent cytokinesis"/>
    <property type="evidence" value="ECO:0007669"/>
    <property type="project" value="UniProtKB-UniRule"/>
</dbReference>
<dbReference type="InterPro" id="IPR011922">
    <property type="entry name" value="Cell_div_FtsL"/>
</dbReference>
<keyword evidence="7 8" id="KW-0131">Cell cycle</keyword>
<evidence type="ECO:0000256" key="8">
    <source>
        <dbReference type="HAMAP-Rule" id="MF_00910"/>
    </source>
</evidence>